<proteinExistence type="predicted"/>
<protein>
    <recommendedName>
        <fullName evidence="5">DUF2567 domain-containing protein</fullName>
    </recommendedName>
</protein>
<feature type="transmembrane region" description="Helical" evidence="2">
    <location>
        <begin position="152"/>
        <end position="174"/>
    </location>
</feature>
<gene>
    <name evidence="3" type="ORF">HGB44_13145</name>
</gene>
<feature type="compositionally biased region" description="Basic and acidic residues" evidence="1">
    <location>
        <begin position="224"/>
        <end position="237"/>
    </location>
</feature>
<feature type="compositionally biased region" description="Low complexity" evidence="1">
    <location>
        <begin position="200"/>
        <end position="213"/>
    </location>
</feature>
<keyword evidence="2" id="KW-0472">Membrane</keyword>
<name>A0A7X6MCS4_9ACTN</name>
<organism evidence="3 4">
    <name type="scientific">Nocardiopsis alborubida</name>
    <dbReference type="NCBI Taxonomy" id="146802"/>
    <lineage>
        <taxon>Bacteria</taxon>
        <taxon>Bacillati</taxon>
        <taxon>Actinomycetota</taxon>
        <taxon>Actinomycetes</taxon>
        <taxon>Streptosporangiales</taxon>
        <taxon>Nocardiopsidaceae</taxon>
        <taxon>Nocardiopsis</taxon>
    </lineage>
</organism>
<keyword evidence="4" id="KW-1185">Reference proteome</keyword>
<feature type="transmembrane region" description="Helical" evidence="2">
    <location>
        <begin position="99"/>
        <end position="119"/>
    </location>
</feature>
<evidence type="ECO:0000313" key="3">
    <source>
        <dbReference type="EMBL" id="NKY98594.1"/>
    </source>
</evidence>
<accession>A0A7X6MCS4</accession>
<dbReference type="Proteomes" id="UP000553209">
    <property type="component" value="Unassembled WGS sequence"/>
</dbReference>
<dbReference type="RefSeq" id="WP_061083111.1">
    <property type="nucleotide sequence ID" value="NZ_JAAXPG010000011.1"/>
</dbReference>
<evidence type="ECO:0000313" key="4">
    <source>
        <dbReference type="Proteomes" id="UP000553209"/>
    </source>
</evidence>
<feature type="transmembrane region" description="Helical" evidence="2">
    <location>
        <begin position="16"/>
        <end position="38"/>
    </location>
</feature>
<keyword evidence="2" id="KW-1133">Transmembrane helix</keyword>
<sequence>MADRNRGETSAPTRRLVVGACVLGVLLLLGASLGPLWWGLAPRAEGTALGGGEIFTGTTEDVFAGEGWFALITALTGLITGYTAYMAQFPLSRRRFQDLRMVCLVAGFLGSLGGAVLTWRIGVALDGPAHAAVDAAEPGAAVQTGLQLDATAFLLIWPLVFVLQYGLLDAISFVRRDLPGVPRHVLVRRAPDADADAHAEPGAPLGHGPDTGPAAPPPPGEPIPAERDQAGPEEPRG</sequence>
<dbReference type="AlphaFoldDB" id="A0A7X6MCS4"/>
<feature type="region of interest" description="Disordered" evidence="1">
    <location>
        <begin position="193"/>
        <end position="237"/>
    </location>
</feature>
<dbReference type="EMBL" id="JAAXPG010000011">
    <property type="protein sequence ID" value="NKY98594.1"/>
    <property type="molecule type" value="Genomic_DNA"/>
</dbReference>
<evidence type="ECO:0008006" key="5">
    <source>
        <dbReference type="Google" id="ProtNLM"/>
    </source>
</evidence>
<evidence type="ECO:0000256" key="1">
    <source>
        <dbReference type="SAM" id="MobiDB-lite"/>
    </source>
</evidence>
<reference evidence="3 4" key="1">
    <citation type="submission" date="2020-04" db="EMBL/GenBank/DDBJ databases">
        <title>MicrobeNet Type strains.</title>
        <authorList>
            <person name="Nicholson A.C."/>
        </authorList>
    </citation>
    <scope>NUCLEOTIDE SEQUENCE [LARGE SCALE GENOMIC DNA]</scope>
    <source>
        <strain evidence="3 4">ATCC 23612</strain>
    </source>
</reference>
<evidence type="ECO:0000256" key="2">
    <source>
        <dbReference type="SAM" id="Phobius"/>
    </source>
</evidence>
<feature type="transmembrane region" description="Helical" evidence="2">
    <location>
        <begin position="68"/>
        <end position="87"/>
    </location>
</feature>
<comment type="caution">
    <text evidence="3">The sequence shown here is derived from an EMBL/GenBank/DDBJ whole genome shotgun (WGS) entry which is preliminary data.</text>
</comment>
<keyword evidence="2" id="KW-0812">Transmembrane</keyword>